<gene>
    <name evidence="1" type="ORF">ACOLOM_LOCUS4309</name>
</gene>
<feature type="non-terminal residue" evidence="1">
    <location>
        <position position="1"/>
    </location>
</feature>
<evidence type="ECO:0000313" key="2">
    <source>
        <dbReference type="Proteomes" id="UP000789525"/>
    </source>
</evidence>
<proteinExistence type="predicted"/>
<name>A0ACA9LM32_9GLOM</name>
<reference evidence="1" key="1">
    <citation type="submission" date="2021-06" db="EMBL/GenBank/DDBJ databases">
        <authorList>
            <person name="Kallberg Y."/>
            <person name="Tangrot J."/>
            <person name="Rosling A."/>
        </authorList>
    </citation>
    <scope>NUCLEOTIDE SEQUENCE</scope>
    <source>
        <strain evidence="1">CL356</strain>
    </source>
</reference>
<sequence>LITPEDPAPRMGLLVVVSPGGATYSYDLATDTSPSNLVFIGKATDSASSLASKPSASVTETSNYQSRHTAIVPAKYQEHYAASSRFQAPTRTQGSILLRENVHIKWRLASIACGGRFRRLSRTKTLEAKKTLALNARQLAVISGWSTQILNTGPIRQYFSSAYDKILLQYSLQARDDFLYCLNPHCDEGQIHAEKGPKKGDAMGFNKTGSLAEFTSTIGLPSYPCAYHSVSGVGGLLKPQDVNNQKKYTTIHEWRTHDLRLSQDLILGGLGDDTTPCNTSSVTGELGVGHSIDVLALASDVQLIHELECELHSRAGHDASVPVGEVGELALDVEVDGHEVADGVVVVLDEGEIGDGALVSDQPMGLLAQDVVQDAEDALDFILEPATYRRDTLGVIEHEPLAVAEGRSLVGSLVEEPYRREVRYALSSAEAEARKRTSVKIGLLLLVGDKELLLRIVAFGNVLEDGVALPDDLVVVRVVDKGGDTTVGVQLAVLLRLVFLLGEVEDDLPKQTSVRMHGGERG</sequence>
<keyword evidence="2" id="KW-1185">Reference proteome</keyword>
<evidence type="ECO:0000313" key="1">
    <source>
        <dbReference type="EMBL" id="CAG8536906.1"/>
    </source>
</evidence>
<organism evidence="1 2">
    <name type="scientific">Acaulospora colombiana</name>
    <dbReference type="NCBI Taxonomy" id="27376"/>
    <lineage>
        <taxon>Eukaryota</taxon>
        <taxon>Fungi</taxon>
        <taxon>Fungi incertae sedis</taxon>
        <taxon>Mucoromycota</taxon>
        <taxon>Glomeromycotina</taxon>
        <taxon>Glomeromycetes</taxon>
        <taxon>Diversisporales</taxon>
        <taxon>Acaulosporaceae</taxon>
        <taxon>Acaulospora</taxon>
    </lineage>
</organism>
<accession>A0ACA9LM32</accession>
<dbReference type="Proteomes" id="UP000789525">
    <property type="component" value="Unassembled WGS sequence"/>
</dbReference>
<dbReference type="EMBL" id="CAJVPT010007029">
    <property type="protein sequence ID" value="CAG8536906.1"/>
    <property type="molecule type" value="Genomic_DNA"/>
</dbReference>
<comment type="caution">
    <text evidence="1">The sequence shown here is derived from an EMBL/GenBank/DDBJ whole genome shotgun (WGS) entry which is preliminary data.</text>
</comment>
<protein>
    <submittedName>
        <fullName evidence="1">9967_t:CDS:1</fullName>
    </submittedName>
</protein>